<dbReference type="PANTHER" id="PTHR10211:SF0">
    <property type="entry name" value="DEOXYRIBODIPYRIMIDINE PHOTO-LYASE"/>
    <property type="match status" value="1"/>
</dbReference>
<feature type="compositionally biased region" description="Low complexity" evidence="13">
    <location>
        <begin position="395"/>
        <end position="409"/>
    </location>
</feature>
<feature type="region of interest" description="Disordered" evidence="13">
    <location>
        <begin position="380"/>
        <end position="417"/>
    </location>
</feature>
<comment type="cofactor">
    <cofactor evidence="1">
        <name>FAD</name>
        <dbReference type="ChEBI" id="CHEBI:57692"/>
    </cofactor>
</comment>
<keyword evidence="6" id="KW-0227">DNA damage</keyword>
<comment type="caution">
    <text evidence="14">The sequence shown here is derived from an EMBL/GenBank/DDBJ whole genome shotgun (WGS) entry which is preliminary data.</text>
</comment>
<evidence type="ECO:0000256" key="8">
    <source>
        <dbReference type="ARBA" id="ARBA00023125"/>
    </source>
</evidence>
<evidence type="ECO:0000256" key="4">
    <source>
        <dbReference type="ARBA" id="ARBA00014046"/>
    </source>
</evidence>
<reference evidence="14" key="1">
    <citation type="submission" date="2021-02" db="EMBL/GenBank/DDBJ databases">
        <title>First Annotated Genome of the Yellow-green Alga Tribonema minus.</title>
        <authorList>
            <person name="Mahan K.M."/>
        </authorList>
    </citation>
    <scope>NUCLEOTIDE SEQUENCE</scope>
    <source>
        <strain evidence="14">UTEX B ZZ1240</strain>
    </source>
</reference>
<evidence type="ECO:0000256" key="3">
    <source>
        <dbReference type="ARBA" id="ARBA00013149"/>
    </source>
</evidence>
<comment type="catalytic activity">
    <reaction evidence="12">
        <text>cyclobutadipyrimidine (in DNA) = 2 pyrimidine residues (in DNA).</text>
        <dbReference type="EC" id="4.1.99.3"/>
    </reaction>
</comment>
<evidence type="ECO:0000256" key="2">
    <source>
        <dbReference type="ARBA" id="ARBA00006409"/>
    </source>
</evidence>
<evidence type="ECO:0000256" key="9">
    <source>
        <dbReference type="ARBA" id="ARBA00023204"/>
    </source>
</evidence>
<comment type="similarity">
    <text evidence="2">Belongs to the DNA photolyase class-2 family.</text>
</comment>
<dbReference type="SUPFAM" id="SSF48173">
    <property type="entry name" value="Cryptochrome/photolyase FAD-binding domain"/>
    <property type="match status" value="1"/>
</dbReference>
<feature type="compositionally biased region" description="Low complexity" evidence="13">
    <location>
        <begin position="444"/>
        <end position="478"/>
    </location>
</feature>
<feature type="region of interest" description="Disordered" evidence="13">
    <location>
        <begin position="441"/>
        <end position="544"/>
    </location>
</feature>
<dbReference type="GO" id="GO:0003904">
    <property type="term" value="F:deoxyribodipyrimidine photo-lyase activity"/>
    <property type="evidence" value="ECO:0007669"/>
    <property type="project" value="UniProtKB-EC"/>
</dbReference>
<feature type="region of interest" description="Disordered" evidence="13">
    <location>
        <begin position="348"/>
        <end position="368"/>
    </location>
</feature>
<dbReference type="FunFam" id="1.10.579.10:FF:000002">
    <property type="entry name" value="Deoxyribodipyrimidine photolyase"/>
    <property type="match status" value="1"/>
</dbReference>
<keyword evidence="15" id="KW-1185">Reference proteome</keyword>
<proteinExistence type="inferred from homology"/>
<dbReference type="AlphaFoldDB" id="A0A835YLJ9"/>
<evidence type="ECO:0000313" key="14">
    <source>
        <dbReference type="EMBL" id="KAG5175820.1"/>
    </source>
</evidence>
<dbReference type="Gene3D" id="1.25.40.80">
    <property type="match status" value="1"/>
</dbReference>
<evidence type="ECO:0000256" key="12">
    <source>
        <dbReference type="ARBA" id="ARBA00033999"/>
    </source>
</evidence>
<gene>
    <name evidence="14" type="ORF">JKP88DRAFT_337290</name>
</gene>
<evidence type="ECO:0000256" key="10">
    <source>
        <dbReference type="ARBA" id="ARBA00023239"/>
    </source>
</evidence>
<evidence type="ECO:0000256" key="6">
    <source>
        <dbReference type="ARBA" id="ARBA00022763"/>
    </source>
</evidence>
<evidence type="ECO:0000256" key="7">
    <source>
        <dbReference type="ARBA" id="ARBA00022827"/>
    </source>
</evidence>
<evidence type="ECO:0000256" key="1">
    <source>
        <dbReference type="ARBA" id="ARBA00001974"/>
    </source>
</evidence>
<keyword evidence="10 14" id="KW-0456">Lyase</keyword>
<keyword evidence="5" id="KW-0285">Flavoprotein</keyword>
<keyword evidence="9" id="KW-0234">DNA repair</keyword>
<dbReference type="GO" id="GO:0000719">
    <property type="term" value="P:photoreactive repair"/>
    <property type="evidence" value="ECO:0007669"/>
    <property type="project" value="TreeGrafter"/>
</dbReference>
<name>A0A835YLJ9_9STRA</name>
<dbReference type="OrthoDB" id="496749at2759"/>
<dbReference type="InterPro" id="IPR036134">
    <property type="entry name" value="Crypto/Photolyase_FAD-like_sf"/>
</dbReference>
<organism evidence="14 15">
    <name type="scientific">Tribonema minus</name>
    <dbReference type="NCBI Taxonomy" id="303371"/>
    <lineage>
        <taxon>Eukaryota</taxon>
        <taxon>Sar</taxon>
        <taxon>Stramenopiles</taxon>
        <taxon>Ochrophyta</taxon>
        <taxon>PX clade</taxon>
        <taxon>Xanthophyceae</taxon>
        <taxon>Tribonematales</taxon>
        <taxon>Tribonemataceae</taxon>
        <taxon>Tribonema</taxon>
    </lineage>
</organism>
<keyword evidence="8" id="KW-0238">DNA-binding</keyword>
<evidence type="ECO:0000256" key="11">
    <source>
        <dbReference type="ARBA" id="ARBA00031671"/>
    </source>
</evidence>
<dbReference type="Gene3D" id="1.10.579.10">
    <property type="entry name" value="DNA Cyclobutane Dipyrimidine Photolyase, subunit A, domain 3"/>
    <property type="match status" value="1"/>
</dbReference>
<accession>A0A835YLJ9</accession>
<keyword evidence="7" id="KW-0274">FAD</keyword>
<evidence type="ECO:0000256" key="13">
    <source>
        <dbReference type="SAM" id="MobiDB-lite"/>
    </source>
</evidence>
<dbReference type="GO" id="GO:0003677">
    <property type="term" value="F:DNA binding"/>
    <property type="evidence" value="ECO:0007669"/>
    <property type="project" value="UniProtKB-KW"/>
</dbReference>
<dbReference type="EMBL" id="JAFCMP010000545">
    <property type="protein sequence ID" value="KAG5175820.1"/>
    <property type="molecule type" value="Genomic_DNA"/>
</dbReference>
<dbReference type="PANTHER" id="PTHR10211">
    <property type="entry name" value="DEOXYRIBODIPYRIMIDINE PHOTOLYASE"/>
    <property type="match status" value="1"/>
</dbReference>
<dbReference type="InterPro" id="IPR052219">
    <property type="entry name" value="Photolyase_Class-2"/>
</dbReference>
<sequence length="544" mass="57744">MRSASQLRSRISAAVRAHFMAPPPTLTPLVASLDVRLAAEDEEGALDVSCPEAVLAGLNVDRSVPQLSVPAAGAGVVLRGGQMEAKRLLAVFLQKGLNGFAKSRNEPFKRAQSHLSPYLHYGHISVMNIAAKVLAHKSSTPRDRTKYVDELVVFRELAINYCFNNPSYDSIDGLPKWAQDTLEAHKSDTRHTIYMPLQLERGETSDPLWNAAQHEMVVTGKMHNYLRMYWAKQLLRWMADPREAYQLAVMLNDKYSLDGRDCNGYMGIAWCFGATDRPFPESAIFGKVRQMSSRGVSARKNTARYIDQVRDACRAIACARTKALVPPAAASMAGALYPLLSAQHAPANPPTAVGRAAPPDTGTGITVKGTGAFEVPHAQPAGVATSHVGTGARGKAAARSAAKAPAKSVPQPPSKTRDLRSYFAAAAPSAAAMMQHKATDAPVSLAGESSALESESPDASDSSAQFQEPAPAAAAAAAQGKAHTVPSPGEDYIDIISDAASDGNLERDVSDLDDGASVLSDAEDKAQGGPCGESGGRPPKRLKT</sequence>
<evidence type="ECO:0000313" key="15">
    <source>
        <dbReference type="Proteomes" id="UP000664859"/>
    </source>
</evidence>
<protein>
    <recommendedName>
        <fullName evidence="4">Deoxyribodipyrimidine photo-lyase</fullName>
        <ecNumber evidence="3">4.1.99.3</ecNumber>
    </recommendedName>
    <alternativeName>
        <fullName evidence="11">DNA photolyase</fullName>
    </alternativeName>
</protein>
<evidence type="ECO:0000256" key="5">
    <source>
        <dbReference type="ARBA" id="ARBA00022630"/>
    </source>
</evidence>
<dbReference type="Proteomes" id="UP000664859">
    <property type="component" value="Unassembled WGS sequence"/>
</dbReference>
<dbReference type="EC" id="4.1.99.3" evidence="3"/>